<evidence type="ECO:0000256" key="2">
    <source>
        <dbReference type="ARBA" id="ARBA00022898"/>
    </source>
</evidence>
<keyword evidence="5" id="KW-0804">Transcription</keyword>
<dbReference type="PANTHER" id="PTHR46577">
    <property type="entry name" value="HTH-TYPE TRANSCRIPTIONAL REGULATORY PROTEIN GABR"/>
    <property type="match status" value="1"/>
</dbReference>
<feature type="domain" description="HTH gntR-type" evidence="6">
    <location>
        <begin position="11"/>
        <end position="79"/>
    </location>
</feature>
<dbReference type="SUPFAM" id="SSF46785">
    <property type="entry name" value="Winged helix' DNA-binding domain"/>
    <property type="match status" value="1"/>
</dbReference>
<evidence type="ECO:0000256" key="1">
    <source>
        <dbReference type="ARBA" id="ARBA00005384"/>
    </source>
</evidence>
<protein>
    <submittedName>
        <fullName evidence="7">PLP-dependent aminotransferase family protein</fullName>
    </submittedName>
</protein>
<dbReference type="EMBL" id="VUMV01000003">
    <property type="protein sequence ID" value="MST81736.1"/>
    <property type="molecule type" value="Genomic_DNA"/>
</dbReference>
<dbReference type="InterPro" id="IPR004839">
    <property type="entry name" value="Aminotransferase_I/II_large"/>
</dbReference>
<keyword evidence="2" id="KW-0663">Pyridoxal phosphate</keyword>
<dbReference type="GO" id="GO:0003700">
    <property type="term" value="F:DNA-binding transcription factor activity"/>
    <property type="evidence" value="ECO:0007669"/>
    <property type="project" value="InterPro"/>
</dbReference>
<name>A0A7X2P7U5_9FIRM</name>
<dbReference type="InterPro" id="IPR015421">
    <property type="entry name" value="PyrdxlP-dep_Trfase_major"/>
</dbReference>
<dbReference type="GO" id="GO:0008483">
    <property type="term" value="F:transaminase activity"/>
    <property type="evidence" value="ECO:0007669"/>
    <property type="project" value="UniProtKB-KW"/>
</dbReference>
<dbReference type="Pfam" id="PF00155">
    <property type="entry name" value="Aminotran_1_2"/>
    <property type="match status" value="1"/>
</dbReference>
<comment type="similarity">
    <text evidence="1">In the C-terminal section; belongs to the class-I pyridoxal-phosphate-dependent aminotransferase family.</text>
</comment>
<dbReference type="InterPro" id="IPR051446">
    <property type="entry name" value="HTH_trans_reg/aminotransferase"/>
</dbReference>
<dbReference type="CDD" id="cd00609">
    <property type="entry name" value="AAT_like"/>
    <property type="match status" value="1"/>
</dbReference>
<dbReference type="InterPro" id="IPR015424">
    <property type="entry name" value="PyrdxlP-dep_Trfase"/>
</dbReference>
<dbReference type="PANTHER" id="PTHR46577:SF1">
    <property type="entry name" value="HTH-TYPE TRANSCRIPTIONAL REGULATORY PROTEIN GABR"/>
    <property type="match status" value="1"/>
</dbReference>
<keyword evidence="8" id="KW-1185">Reference proteome</keyword>
<evidence type="ECO:0000256" key="3">
    <source>
        <dbReference type="ARBA" id="ARBA00023015"/>
    </source>
</evidence>
<evidence type="ECO:0000313" key="8">
    <source>
        <dbReference type="Proteomes" id="UP000466864"/>
    </source>
</evidence>
<dbReference type="Pfam" id="PF00392">
    <property type="entry name" value="GntR"/>
    <property type="match status" value="1"/>
</dbReference>
<evidence type="ECO:0000256" key="5">
    <source>
        <dbReference type="ARBA" id="ARBA00023163"/>
    </source>
</evidence>
<sequence>MKYKIDKTEHSPAYLQLYRQIREDITRQIFRFGDKMPSKRMIAVDTGVSVITAEHAYELLLDEGYLESRERSGYYVVYREADVFPVADRTGGERRKSGSMERRWPNAEEREDFPFSGYARIMRRVLSEYGERIMVKSPNQGLPELRCAIGDYLARSRGILVKPEQIVIGSGAEYLYSLIVQILGRNVVYGLESPSYAKIAKVYQANGAKCEFLPLGEEGILSGALSRTSAGVLHVTPFNSYPTGITASASKRHEYVYWAETRNAVIVEDDFDSEFSVLTKAEDTLFSLEPEKTVIYMNTFSKSIAPSVRAGYMVLPEKRTSEFLEKISFYSCTVPVFDQYVLAECISGGEFERHINRVRRKRRQMKSTDGKTEN</sequence>
<dbReference type="InterPro" id="IPR036390">
    <property type="entry name" value="WH_DNA-bd_sf"/>
</dbReference>
<dbReference type="Gene3D" id="1.10.10.10">
    <property type="entry name" value="Winged helix-like DNA-binding domain superfamily/Winged helix DNA-binding domain"/>
    <property type="match status" value="1"/>
</dbReference>
<dbReference type="Proteomes" id="UP000466864">
    <property type="component" value="Unassembled WGS sequence"/>
</dbReference>
<dbReference type="SMART" id="SM00345">
    <property type="entry name" value="HTH_GNTR"/>
    <property type="match status" value="1"/>
</dbReference>
<gene>
    <name evidence="7" type="ORF">FYJ60_05345</name>
</gene>
<comment type="caution">
    <text evidence="7">The sequence shown here is derived from an EMBL/GenBank/DDBJ whole genome shotgun (WGS) entry which is preliminary data.</text>
</comment>
<dbReference type="RefSeq" id="WP_154457648.1">
    <property type="nucleotide sequence ID" value="NZ_VUMV01000003.1"/>
</dbReference>
<dbReference type="AlphaFoldDB" id="A0A7X2P7U5"/>
<evidence type="ECO:0000256" key="4">
    <source>
        <dbReference type="ARBA" id="ARBA00023125"/>
    </source>
</evidence>
<keyword evidence="4" id="KW-0238">DNA-binding</keyword>
<proteinExistence type="inferred from homology"/>
<dbReference type="InterPro" id="IPR036388">
    <property type="entry name" value="WH-like_DNA-bd_sf"/>
</dbReference>
<keyword evidence="7" id="KW-0032">Aminotransferase</keyword>
<keyword evidence="7" id="KW-0808">Transferase</keyword>
<accession>A0A7X2P7U5</accession>
<evidence type="ECO:0000259" key="6">
    <source>
        <dbReference type="PROSITE" id="PS50949"/>
    </source>
</evidence>
<dbReference type="CDD" id="cd07377">
    <property type="entry name" value="WHTH_GntR"/>
    <property type="match status" value="1"/>
</dbReference>
<dbReference type="PROSITE" id="PS50949">
    <property type="entry name" value="HTH_GNTR"/>
    <property type="match status" value="1"/>
</dbReference>
<keyword evidence="3" id="KW-0805">Transcription regulation</keyword>
<dbReference type="GO" id="GO:0003677">
    <property type="term" value="F:DNA binding"/>
    <property type="evidence" value="ECO:0007669"/>
    <property type="project" value="UniProtKB-KW"/>
</dbReference>
<dbReference type="SUPFAM" id="SSF53383">
    <property type="entry name" value="PLP-dependent transferases"/>
    <property type="match status" value="1"/>
</dbReference>
<dbReference type="Gene3D" id="3.40.640.10">
    <property type="entry name" value="Type I PLP-dependent aspartate aminotransferase-like (Major domain)"/>
    <property type="match status" value="1"/>
</dbReference>
<reference evidence="7 8" key="1">
    <citation type="submission" date="2019-08" db="EMBL/GenBank/DDBJ databases">
        <title>In-depth cultivation of the pig gut microbiome towards novel bacterial diversity and tailored functional studies.</title>
        <authorList>
            <person name="Wylensek D."/>
            <person name="Hitch T.C.A."/>
            <person name="Clavel T."/>
        </authorList>
    </citation>
    <scope>NUCLEOTIDE SEQUENCE [LARGE SCALE GENOMIC DNA]</scope>
    <source>
        <strain evidence="7 8">Oil+RF-744-WCA-WT-13</strain>
    </source>
</reference>
<evidence type="ECO:0000313" key="7">
    <source>
        <dbReference type="EMBL" id="MST81736.1"/>
    </source>
</evidence>
<dbReference type="InterPro" id="IPR000524">
    <property type="entry name" value="Tscrpt_reg_HTH_GntR"/>
</dbReference>
<dbReference type="GO" id="GO:0030170">
    <property type="term" value="F:pyridoxal phosphate binding"/>
    <property type="evidence" value="ECO:0007669"/>
    <property type="project" value="InterPro"/>
</dbReference>
<organism evidence="7 8">
    <name type="scientific">Bilifractor porci</name>
    <dbReference type="NCBI Taxonomy" id="2606636"/>
    <lineage>
        <taxon>Bacteria</taxon>
        <taxon>Bacillati</taxon>
        <taxon>Bacillota</taxon>
        <taxon>Clostridia</taxon>
        <taxon>Lachnospirales</taxon>
        <taxon>Lachnospiraceae</taxon>
        <taxon>Bilifractor</taxon>
    </lineage>
</organism>